<feature type="transmembrane region" description="Helical" evidence="6">
    <location>
        <begin position="253"/>
        <end position="274"/>
    </location>
</feature>
<keyword evidence="8" id="KW-1185">Reference proteome</keyword>
<gene>
    <name evidence="7" type="ORF">ACFQ1O_10715</name>
</gene>
<protein>
    <submittedName>
        <fullName evidence="7">YbhN family protein</fullName>
    </submittedName>
</protein>
<evidence type="ECO:0000256" key="2">
    <source>
        <dbReference type="ARBA" id="ARBA00022475"/>
    </source>
</evidence>
<evidence type="ECO:0000256" key="4">
    <source>
        <dbReference type="ARBA" id="ARBA00022989"/>
    </source>
</evidence>
<feature type="transmembrane region" description="Helical" evidence="6">
    <location>
        <begin position="310"/>
        <end position="327"/>
    </location>
</feature>
<feature type="transmembrane region" description="Helical" evidence="6">
    <location>
        <begin position="225"/>
        <end position="247"/>
    </location>
</feature>
<keyword evidence="5 6" id="KW-0472">Membrane</keyword>
<dbReference type="RefSeq" id="WP_377716021.1">
    <property type="nucleotide sequence ID" value="NZ_JBHTJM010000009.1"/>
</dbReference>
<evidence type="ECO:0000313" key="7">
    <source>
        <dbReference type="EMBL" id="MFD0964476.1"/>
    </source>
</evidence>
<evidence type="ECO:0000256" key="1">
    <source>
        <dbReference type="ARBA" id="ARBA00004651"/>
    </source>
</evidence>
<feature type="transmembrane region" description="Helical" evidence="6">
    <location>
        <begin position="81"/>
        <end position="98"/>
    </location>
</feature>
<evidence type="ECO:0000256" key="3">
    <source>
        <dbReference type="ARBA" id="ARBA00022692"/>
    </source>
</evidence>
<comment type="subcellular location">
    <subcellularLocation>
        <location evidence="1">Cell membrane</location>
        <topology evidence="1">Multi-pass membrane protein</topology>
    </subcellularLocation>
</comment>
<feature type="transmembrane region" description="Helical" evidence="6">
    <location>
        <begin position="47"/>
        <end position="66"/>
    </location>
</feature>
<feature type="transmembrane region" description="Helical" evidence="6">
    <location>
        <begin position="171"/>
        <end position="191"/>
    </location>
</feature>
<feature type="transmembrane region" description="Helical" evidence="6">
    <location>
        <begin position="286"/>
        <end position="304"/>
    </location>
</feature>
<dbReference type="InterPro" id="IPR022791">
    <property type="entry name" value="L-PG_synthase/AglD"/>
</dbReference>
<accession>A0ABW3I3P0</accession>
<keyword evidence="4 6" id="KW-1133">Transmembrane helix</keyword>
<dbReference type="Pfam" id="PF03706">
    <property type="entry name" value="LPG_synthase_TM"/>
    <property type="match status" value="1"/>
</dbReference>
<keyword evidence="3 6" id="KW-0812">Transmembrane</keyword>
<proteinExistence type="predicted"/>
<dbReference type="PANTHER" id="PTHR39087:SF2">
    <property type="entry name" value="UPF0104 MEMBRANE PROTEIN MJ1595"/>
    <property type="match status" value="1"/>
</dbReference>
<feature type="transmembrane region" description="Helical" evidence="6">
    <location>
        <begin position="6"/>
        <end position="27"/>
    </location>
</feature>
<evidence type="ECO:0000256" key="6">
    <source>
        <dbReference type="SAM" id="Phobius"/>
    </source>
</evidence>
<dbReference type="EMBL" id="JBHTJM010000009">
    <property type="protein sequence ID" value="MFD0964476.1"/>
    <property type="molecule type" value="Genomic_DNA"/>
</dbReference>
<comment type="caution">
    <text evidence="7">The sequence shown here is derived from an EMBL/GenBank/DDBJ whole genome shotgun (WGS) entry which is preliminary data.</text>
</comment>
<reference evidence="8" key="1">
    <citation type="journal article" date="2019" name="Int. J. Syst. Evol. Microbiol.">
        <title>The Global Catalogue of Microorganisms (GCM) 10K type strain sequencing project: providing services to taxonomists for standard genome sequencing and annotation.</title>
        <authorList>
            <consortium name="The Broad Institute Genomics Platform"/>
            <consortium name="The Broad Institute Genome Sequencing Center for Infectious Disease"/>
            <person name="Wu L."/>
            <person name="Ma J."/>
        </authorList>
    </citation>
    <scope>NUCLEOTIDE SEQUENCE [LARGE SCALE GENOMIC DNA]</scope>
    <source>
        <strain evidence="8">CCUG 62114</strain>
    </source>
</reference>
<evidence type="ECO:0000313" key="8">
    <source>
        <dbReference type="Proteomes" id="UP001596997"/>
    </source>
</evidence>
<dbReference type="Proteomes" id="UP001596997">
    <property type="component" value="Unassembled WGS sequence"/>
</dbReference>
<sequence>MNKKTIIKTLKIIIPIAFGVFLIWLTYNKATPKERTDVIKYIKNADYFWVCISILLGFLSHLSRAFRWKYTLEPLGYTPSLANRFMAVMIAYFANLGIPRSGEILRATTLTTYNNIPFEKGFGTIIAERIADLIMSIIIVLVALIFQYEMVSDVIISFSQATIDKLGSNPILLIGSILIITILGSLTYKYLKKPNNKFTLKLKSFITGLKDGVFSILHMKNKWTFIFHTVFIWTMYVLMFYVIFFAVDETKNISIGAGLSSFISGSFTIAATNGGLGSFPYVIRETLLLFGISKASGLAVGWIIWSSQTLLTIVAGALSFFLIPILNQKK</sequence>
<evidence type="ECO:0000256" key="5">
    <source>
        <dbReference type="ARBA" id="ARBA00023136"/>
    </source>
</evidence>
<name>A0ABW3I3P0_9FLAO</name>
<keyword evidence="2" id="KW-1003">Cell membrane</keyword>
<dbReference type="PANTHER" id="PTHR39087">
    <property type="entry name" value="UPF0104 MEMBRANE PROTEIN MJ1595"/>
    <property type="match status" value="1"/>
</dbReference>
<feature type="transmembrane region" description="Helical" evidence="6">
    <location>
        <begin position="130"/>
        <end position="151"/>
    </location>
</feature>
<organism evidence="7 8">
    <name type="scientific">Pseudofulvibacter geojedonensis</name>
    <dbReference type="NCBI Taxonomy" id="1123758"/>
    <lineage>
        <taxon>Bacteria</taxon>
        <taxon>Pseudomonadati</taxon>
        <taxon>Bacteroidota</taxon>
        <taxon>Flavobacteriia</taxon>
        <taxon>Flavobacteriales</taxon>
        <taxon>Flavobacteriaceae</taxon>
        <taxon>Pseudofulvibacter</taxon>
    </lineage>
</organism>
<dbReference type="NCBIfam" id="TIGR00374">
    <property type="entry name" value="flippase-like domain"/>
    <property type="match status" value="1"/>
</dbReference>